<dbReference type="InterPro" id="IPR011010">
    <property type="entry name" value="DNA_brk_join_enz"/>
</dbReference>
<dbReference type="AlphaFoldDB" id="A0A0F9FH52"/>
<dbReference type="GO" id="GO:0015074">
    <property type="term" value="P:DNA integration"/>
    <property type="evidence" value="ECO:0007669"/>
    <property type="project" value="InterPro"/>
</dbReference>
<comment type="caution">
    <text evidence="4">The sequence shown here is derived from an EMBL/GenBank/DDBJ whole genome shotgun (WGS) entry which is preliminary data.</text>
</comment>
<accession>A0A0F9FH52</accession>
<gene>
    <name evidence="4" type="ORF">LCGC14_1953020</name>
</gene>
<dbReference type="Pfam" id="PF22022">
    <property type="entry name" value="Phage_int_M"/>
    <property type="match status" value="1"/>
</dbReference>
<keyword evidence="1" id="KW-0238">DNA-binding</keyword>
<name>A0A0F9FH52_9ZZZZ</name>
<dbReference type="EMBL" id="LAZR01021359">
    <property type="protein sequence ID" value="KKL85608.1"/>
    <property type="molecule type" value="Genomic_DNA"/>
</dbReference>
<feature type="domain" description="Tyr recombinase" evidence="3">
    <location>
        <begin position="177"/>
        <end position="370"/>
    </location>
</feature>
<dbReference type="Gene3D" id="1.10.150.130">
    <property type="match status" value="1"/>
</dbReference>
<dbReference type="InterPro" id="IPR013762">
    <property type="entry name" value="Integrase-like_cat_sf"/>
</dbReference>
<organism evidence="4">
    <name type="scientific">marine sediment metagenome</name>
    <dbReference type="NCBI Taxonomy" id="412755"/>
    <lineage>
        <taxon>unclassified sequences</taxon>
        <taxon>metagenomes</taxon>
        <taxon>ecological metagenomes</taxon>
    </lineage>
</organism>
<evidence type="ECO:0000256" key="2">
    <source>
        <dbReference type="ARBA" id="ARBA00023172"/>
    </source>
</evidence>
<dbReference type="InterPro" id="IPR002104">
    <property type="entry name" value="Integrase_catalytic"/>
</dbReference>
<dbReference type="Pfam" id="PF00589">
    <property type="entry name" value="Phage_integrase"/>
    <property type="match status" value="1"/>
</dbReference>
<dbReference type="SUPFAM" id="SSF56349">
    <property type="entry name" value="DNA breaking-rejoining enzymes"/>
    <property type="match status" value="1"/>
</dbReference>
<protein>
    <recommendedName>
        <fullName evidence="3">Tyr recombinase domain-containing protein</fullName>
    </recommendedName>
</protein>
<sequence>MARTSRRIALYLYEDLRRKGGKRFFIKLWLPTPDGGRRFLTKYFNTVQEAKLKLAEYQVERAQGRAWSAQGLPNLATFAATEWQVYSEQRHKSSTRQCNKSRLKNFILPVLGEKSVGEITPRDILAVESAAQRRGAHGKSLREVHNLLASMLGLACRLELRRDNPAAALERPRYERPEKPVLTPEQFCRTLAEIDSYWQPHVVGLLHTGARASEFFALLWEDLERDTEGAAVLLRLHRGRDGTLKHPRHRRAVWVKAGLTWALDHQWANSRLVRGREPQPADLIFCGKRGRAPDGNYLRKFVLQPAFERAGVPVGHRTHGLHIFRHTATSEIFHTAGAKAAQAFAGHLSAITTMDTYVHRKPQVEERAAEDFDQHFWSLSRSVLEEPKGVN</sequence>
<evidence type="ECO:0000259" key="3">
    <source>
        <dbReference type="PROSITE" id="PS51898"/>
    </source>
</evidence>
<dbReference type="GO" id="GO:0003677">
    <property type="term" value="F:DNA binding"/>
    <property type="evidence" value="ECO:0007669"/>
    <property type="project" value="UniProtKB-KW"/>
</dbReference>
<dbReference type="PROSITE" id="PS51898">
    <property type="entry name" value="TYR_RECOMBINASE"/>
    <property type="match status" value="1"/>
</dbReference>
<dbReference type="InterPro" id="IPR050090">
    <property type="entry name" value="Tyrosine_recombinase_XerCD"/>
</dbReference>
<evidence type="ECO:0000313" key="4">
    <source>
        <dbReference type="EMBL" id="KKL85608.1"/>
    </source>
</evidence>
<dbReference type="InterPro" id="IPR010998">
    <property type="entry name" value="Integrase_recombinase_N"/>
</dbReference>
<reference evidence="4" key="1">
    <citation type="journal article" date="2015" name="Nature">
        <title>Complex archaea that bridge the gap between prokaryotes and eukaryotes.</title>
        <authorList>
            <person name="Spang A."/>
            <person name="Saw J.H."/>
            <person name="Jorgensen S.L."/>
            <person name="Zaremba-Niedzwiedzka K."/>
            <person name="Martijn J."/>
            <person name="Lind A.E."/>
            <person name="van Eijk R."/>
            <person name="Schleper C."/>
            <person name="Guy L."/>
            <person name="Ettema T.J."/>
        </authorList>
    </citation>
    <scope>NUCLEOTIDE SEQUENCE</scope>
</reference>
<dbReference type="InterPro" id="IPR053876">
    <property type="entry name" value="Phage_int_M"/>
</dbReference>
<dbReference type="GO" id="GO:0006310">
    <property type="term" value="P:DNA recombination"/>
    <property type="evidence" value="ECO:0007669"/>
    <property type="project" value="UniProtKB-KW"/>
</dbReference>
<keyword evidence="2" id="KW-0233">DNA recombination</keyword>
<dbReference type="Gene3D" id="1.10.443.10">
    <property type="entry name" value="Intergrase catalytic core"/>
    <property type="match status" value="1"/>
</dbReference>
<proteinExistence type="predicted"/>
<dbReference type="PANTHER" id="PTHR30349">
    <property type="entry name" value="PHAGE INTEGRASE-RELATED"/>
    <property type="match status" value="1"/>
</dbReference>
<evidence type="ECO:0000256" key="1">
    <source>
        <dbReference type="ARBA" id="ARBA00023125"/>
    </source>
</evidence>